<dbReference type="AlphaFoldDB" id="A0A841DKN1"/>
<protein>
    <submittedName>
        <fullName evidence="2">Glutamate racemase</fullName>
        <ecNumber evidence="2">5.1.1.3</ecNumber>
    </submittedName>
</protein>
<evidence type="ECO:0000256" key="1">
    <source>
        <dbReference type="ARBA" id="ARBA00023235"/>
    </source>
</evidence>
<dbReference type="InterPro" id="IPR001920">
    <property type="entry name" value="Asp/Glu_race"/>
</dbReference>
<keyword evidence="1 2" id="KW-0413">Isomerase</keyword>
<comment type="caution">
    <text evidence="2">The sequence shown here is derived from an EMBL/GenBank/DDBJ whole genome shotgun (WGS) entry which is preliminary data.</text>
</comment>
<accession>A0A841DKN1</accession>
<keyword evidence="3" id="KW-1185">Reference proteome</keyword>
<dbReference type="Pfam" id="PF01177">
    <property type="entry name" value="Asp_Glu_race"/>
    <property type="match status" value="1"/>
</dbReference>
<dbReference type="GO" id="GO:0008881">
    <property type="term" value="F:glutamate racemase activity"/>
    <property type="evidence" value="ECO:0007669"/>
    <property type="project" value="UniProtKB-EC"/>
</dbReference>
<dbReference type="EC" id="5.1.1.3" evidence="2"/>
<dbReference type="GO" id="GO:0009252">
    <property type="term" value="P:peptidoglycan biosynthetic process"/>
    <property type="evidence" value="ECO:0007669"/>
    <property type="project" value="TreeGrafter"/>
</dbReference>
<dbReference type="EMBL" id="JACHJJ010000036">
    <property type="protein sequence ID" value="MBB5967666.1"/>
    <property type="molecule type" value="Genomic_DNA"/>
</dbReference>
<reference evidence="2 3" key="1">
    <citation type="submission" date="2020-08" db="EMBL/GenBank/DDBJ databases">
        <title>Genomic Encyclopedia of Type Strains, Phase III (KMG-III): the genomes of soil and plant-associated and newly described type strains.</title>
        <authorList>
            <person name="Whitman W."/>
        </authorList>
    </citation>
    <scope>NUCLEOTIDE SEQUENCE [LARGE SCALE GENOMIC DNA]</scope>
    <source>
        <strain evidence="2 3">CECT 3303</strain>
    </source>
</reference>
<sequence length="266" mass="26524">MRIALIDSGLGLLATAAALRAARPDADLILSTDPGGMPWGPRTPEDVTERVLAGVRAAALHRPDVVTLACNTASVTALTRVREEYEPGVPVVGTVPAIKSAVAAGGPIAVWATPATTASAYQRDLIGRFAAGVDTTAVACPGLADAVEAASGDGIGRAVALAVAATPPEVSGIVLGCTHYDLVAEHILAAFGRPVRLHTSAPAVARQTLARIGAGPEPEAPATGTLTVLAGGRPAELPPQALAYAEGRLLASCRAPGPAGAALSSP</sequence>
<evidence type="ECO:0000313" key="3">
    <source>
        <dbReference type="Proteomes" id="UP000562352"/>
    </source>
</evidence>
<dbReference type="SUPFAM" id="SSF53681">
    <property type="entry name" value="Aspartate/glutamate racemase"/>
    <property type="match status" value="2"/>
</dbReference>
<dbReference type="Proteomes" id="UP000562352">
    <property type="component" value="Unassembled WGS sequence"/>
</dbReference>
<dbReference type="PANTHER" id="PTHR21198:SF2">
    <property type="entry name" value="GLUTAMATE RACEMASE"/>
    <property type="match status" value="1"/>
</dbReference>
<dbReference type="PANTHER" id="PTHR21198">
    <property type="entry name" value="GLUTAMATE RACEMASE"/>
    <property type="match status" value="1"/>
</dbReference>
<gene>
    <name evidence="2" type="ORF">FHS22_006979</name>
</gene>
<organism evidence="2 3">
    <name type="scientific">Planomonospora venezuelensis</name>
    <dbReference type="NCBI Taxonomy" id="1999"/>
    <lineage>
        <taxon>Bacteria</taxon>
        <taxon>Bacillati</taxon>
        <taxon>Actinomycetota</taxon>
        <taxon>Actinomycetes</taxon>
        <taxon>Streptosporangiales</taxon>
        <taxon>Streptosporangiaceae</taxon>
        <taxon>Planomonospora</taxon>
    </lineage>
</organism>
<proteinExistence type="predicted"/>
<dbReference type="InterPro" id="IPR015942">
    <property type="entry name" value="Asp/Glu/hydantoin_racemase"/>
</dbReference>
<dbReference type="Gene3D" id="3.40.50.1860">
    <property type="match status" value="2"/>
</dbReference>
<name>A0A841DKN1_PLAVE</name>
<evidence type="ECO:0000313" key="2">
    <source>
        <dbReference type="EMBL" id="MBB5967666.1"/>
    </source>
</evidence>
<dbReference type="RefSeq" id="WP_184948378.1">
    <property type="nucleotide sequence ID" value="NZ_BAAAWZ010000004.1"/>
</dbReference>